<dbReference type="Proteomes" id="UP000576209">
    <property type="component" value="Unassembled WGS sequence"/>
</dbReference>
<comment type="caution">
    <text evidence="2">The sequence shown here is derived from an EMBL/GenBank/DDBJ whole genome shotgun (WGS) entry which is preliminary data.</text>
</comment>
<dbReference type="EMBL" id="JACIFF010000008">
    <property type="protein sequence ID" value="MBB4080349.1"/>
    <property type="molecule type" value="Genomic_DNA"/>
</dbReference>
<proteinExistence type="predicted"/>
<feature type="signal peptide" evidence="1">
    <location>
        <begin position="1"/>
        <end position="22"/>
    </location>
</feature>
<sequence length="114" mass="12753">MRKAVTCCLLLLALGCADVTPARPPVDTERLVRTVADLHLAQALTGEVPIVIRDSIEALYFDSVLADHGYTRREFDSLMWIIRQEPIWIDSIYTKAGEIVAREMIDPLSLSSPQ</sequence>
<accession>A0A840EEX5</accession>
<keyword evidence="1" id="KW-0732">Signal</keyword>
<dbReference type="RefSeq" id="WP_183496590.1">
    <property type="nucleotide sequence ID" value="NZ_JACIFF010000008.1"/>
</dbReference>
<name>A0A840EEX5_9BACT</name>
<dbReference type="PROSITE" id="PS51257">
    <property type="entry name" value="PROKAR_LIPOPROTEIN"/>
    <property type="match status" value="1"/>
</dbReference>
<keyword evidence="3" id="KW-1185">Reference proteome</keyword>
<gene>
    <name evidence="2" type="ORF">GGR28_002983</name>
</gene>
<evidence type="ECO:0000256" key="1">
    <source>
        <dbReference type="SAM" id="SignalP"/>
    </source>
</evidence>
<reference evidence="2 3" key="1">
    <citation type="submission" date="2020-08" db="EMBL/GenBank/DDBJ databases">
        <title>Genomic Encyclopedia of Type Strains, Phase IV (KMG-IV): sequencing the most valuable type-strain genomes for metagenomic binning, comparative biology and taxonomic classification.</title>
        <authorList>
            <person name="Goeker M."/>
        </authorList>
    </citation>
    <scope>NUCLEOTIDE SEQUENCE [LARGE SCALE GENOMIC DNA]</scope>
    <source>
        <strain evidence="2 3">DSM 105137</strain>
    </source>
</reference>
<protein>
    <recommendedName>
        <fullName evidence="4">DUF4296 domain-containing protein</fullName>
    </recommendedName>
</protein>
<evidence type="ECO:0000313" key="3">
    <source>
        <dbReference type="Proteomes" id="UP000576209"/>
    </source>
</evidence>
<organism evidence="2 3">
    <name type="scientific">Neolewinella aquimaris</name>
    <dbReference type="NCBI Taxonomy" id="1835722"/>
    <lineage>
        <taxon>Bacteria</taxon>
        <taxon>Pseudomonadati</taxon>
        <taxon>Bacteroidota</taxon>
        <taxon>Saprospiria</taxon>
        <taxon>Saprospirales</taxon>
        <taxon>Lewinellaceae</taxon>
        <taxon>Neolewinella</taxon>
    </lineage>
</organism>
<dbReference type="AlphaFoldDB" id="A0A840EEX5"/>
<evidence type="ECO:0008006" key="4">
    <source>
        <dbReference type="Google" id="ProtNLM"/>
    </source>
</evidence>
<feature type="chain" id="PRO_5032449007" description="DUF4296 domain-containing protein" evidence="1">
    <location>
        <begin position="23"/>
        <end position="114"/>
    </location>
</feature>
<evidence type="ECO:0000313" key="2">
    <source>
        <dbReference type="EMBL" id="MBB4080349.1"/>
    </source>
</evidence>